<dbReference type="Pfam" id="PF03470">
    <property type="entry name" value="zf-XS"/>
    <property type="match status" value="1"/>
</dbReference>
<feature type="domain" description="Zinc finger-XS" evidence="6">
    <location>
        <begin position="43"/>
        <end position="84"/>
    </location>
</feature>
<feature type="domain" description="Factor of DNA methylation 1-5/IDN2" evidence="5">
    <location>
        <begin position="556"/>
        <end position="593"/>
    </location>
</feature>
<evidence type="ECO:0000256" key="1">
    <source>
        <dbReference type="ARBA" id="ARBA00023054"/>
    </source>
</evidence>
<evidence type="ECO:0000259" key="4">
    <source>
        <dbReference type="Pfam" id="PF03468"/>
    </source>
</evidence>
<accession>A0AAW2Y3K6</accession>
<dbReference type="PANTHER" id="PTHR21596">
    <property type="entry name" value="RIBONUCLEASE P SUBUNIT P38"/>
    <property type="match status" value="1"/>
</dbReference>
<evidence type="ECO:0000259" key="6">
    <source>
        <dbReference type="Pfam" id="PF03470"/>
    </source>
</evidence>
<reference evidence="7" key="2">
    <citation type="journal article" date="2024" name="Plant">
        <title>Genomic evolution and insights into agronomic trait innovations of Sesamum species.</title>
        <authorList>
            <person name="Miao H."/>
            <person name="Wang L."/>
            <person name="Qu L."/>
            <person name="Liu H."/>
            <person name="Sun Y."/>
            <person name="Le M."/>
            <person name="Wang Q."/>
            <person name="Wei S."/>
            <person name="Zheng Y."/>
            <person name="Lin W."/>
            <person name="Duan Y."/>
            <person name="Cao H."/>
            <person name="Xiong S."/>
            <person name="Wang X."/>
            <person name="Wei L."/>
            <person name="Li C."/>
            <person name="Ma Q."/>
            <person name="Ju M."/>
            <person name="Zhao R."/>
            <person name="Li G."/>
            <person name="Mu C."/>
            <person name="Tian Q."/>
            <person name="Mei H."/>
            <person name="Zhang T."/>
            <person name="Gao T."/>
            <person name="Zhang H."/>
        </authorList>
    </citation>
    <scope>NUCLEOTIDE SEQUENCE</scope>
    <source>
        <strain evidence="7">KEN1</strain>
    </source>
</reference>
<feature type="domain" description="XS" evidence="4">
    <location>
        <begin position="177"/>
        <end position="286"/>
    </location>
</feature>
<feature type="domain" description="Factor of DNA methylation 1-5/IDN2" evidence="5">
    <location>
        <begin position="643"/>
        <end position="718"/>
    </location>
</feature>
<dbReference type="InterPro" id="IPR005381">
    <property type="entry name" value="Znf-XS_domain"/>
</dbReference>
<feature type="coiled-coil region" evidence="3">
    <location>
        <begin position="444"/>
        <end position="552"/>
    </location>
</feature>
<evidence type="ECO:0000256" key="2">
    <source>
        <dbReference type="ARBA" id="ARBA00023158"/>
    </source>
</evidence>
<reference evidence="7" key="1">
    <citation type="submission" date="2020-06" db="EMBL/GenBank/DDBJ databases">
        <authorList>
            <person name="Li T."/>
            <person name="Hu X."/>
            <person name="Zhang T."/>
            <person name="Song X."/>
            <person name="Zhang H."/>
            <person name="Dai N."/>
            <person name="Sheng W."/>
            <person name="Hou X."/>
            <person name="Wei L."/>
        </authorList>
    </citation>
    <scope>NUCLEOTIDE SEQUENCE</scope>
    <source>
        <strain evidence="7">KEN1</strain>
        <tissue evidence="7">Leaf</tissue>
    </source>
</reference>
<dbReference type="InterPro" id="IPR005379">
    <property type="entry name" value="FDM1-5/IDN2_XH"/>
</dbReference>
<gene>
    <name evidence="7" type="ORF">Slati_0659500</name>
</gene>
<keyword evidence="1 3" id="KW-0175">Coiled coil</keyword>
<dbReference type="CDD" id="cd12266">
    <property type="entry name" value="RRM_like_XS"/>
    <property type="match status" value="1"/>
</dbReference>
<dbReference type="InterPro" id="IPR038588">
    <property type="entry name" value="XS_domain_sf"/>
</dbReference>
<evidence type="ECO:0000256" key="3">
    <source>
        <dbReference type="SAM" id="Coils"/>
    </source>
</evidence>
<dbReference type="InterPro" id="IPR045177">
    <property type="entry name" value="FDM1-5/IDN2"/>
</dbReference>
<dbReference type="EMBL" id="JACGWN010000002">
    <property type="protein sequence ID" value="KAL0460323.1"/>
    <property type="molecule type" value="Genomic_DNA"/>
</dbReference>
<dbReference type="Pfam" id="PF03469">
    <property type="entry name" value="XH"/>
    <property type="match status" value="2"/>
</dbReference>
<sequence length="722" mass="84151">MSHRRERRSDRRYSELEELEHRYYKELRDGVVRIHGPGKYLRCPCCQDHTRREYDVRELGRHASRIARESKSASFKDKARHLGLLKYLDWYGHGKGKSSQSNKKEIASESCEIPTMKGGIAPEMDDLCIEPGEIITKSADIDMVCKDSVKSHGRIFKQDLQSPSHAAMRQSTHKGDDEPIVWPWMAIVANVPVEKKNGRYAGESGRKLRDELVSQGYNPIKVHPLWDFQGHSGFAIAEFNKDWEGFKDAMAFEKAFETDHHGKRDWYAKGHKGDKLYGWLARGEEYWGRGLIGKHLQKNGDLKTVSDIQNEDRRKDKSLMCNLTNELESKKKKCEEIKKNISKTEIFMGKIMVQKEEMVQSYNEAMKKMQDNASKKLRQISEEHKRSKSELEAQREALKLREKDLRQRQALNESEKKKLDNQKKMNEMAILQQKKADQQMLNLVDEQKRQKQLLHKKIIELEAKLDQKQALELQIQRMKGAIEVMKCITDEGDKEDEKKLESVEEELRDKLEELDGLESLNQALIIKERRTNDELQEARKQLIKCLKDSRANICVKRMGELDGKPFVKAANMRYGGEDVMVKAMELCSLWEDYSGIQVGIHIRWSWMEELLSTKGLEHGTDSNLKCSRQYLGSEINLDPVMKYLEVLDENDEKLKELKTELGDEVYETVTSALHELNEYNPSGRYPVPELWNSNEKRKVPLKEGIEHILKQWKIHKGKRRRN</sequence>
<evidence type="ECO:0000313" key="7">
    <source>
        <dbReference type="EMBL" id="KAL0460323.1"/>
    </source>
</evidence>
<keyword evidence="2" id="KW-0943">RNA-mediated gene silencing</keyword>
<protein>
    <submittedName>
        <fullName evidence="7">Protein INVOLVED IN DE NOVO 2</fullName>
    </submittedName>
</protein>
<evidence type="ECO:0000259" key="5">
    <source>
        <dbReference type="Pfam" id="PF03469"/>
    </source>
</evidence>
<dbReference type="PANTHER" id="PTHR21596:SF23">
    <property type="entry name" value="FACTOR OF DNA METHYLATION 4"/>
    <property type="match status" value="1"/>
</dbReference>
<dbReference type="InterPro" id="IPR005380">
    <property type="entry name" value="XS_domain"/>
</dbReference>
<name>A0AAW2Y3K6_9LAMI</name>
<dbReference type="Pfam" id="PF03468">
    <property type="entry name" value="XS"/>
    <property type="match status" value="1"/>
</dbReference>
<proteinExistence type="predicted"/>
<comment type="caution">
    <text evidence="7">The sequence shown here is derived from an EMBL/GenBank/DDBJ whole genome shotgun (WGS) entry which is preliminary data.</text>
</comment>
<dbReference type="AlphaFoldDB" id="A0AAW2Y3K6"/>
<feature type="coiled-coil region" evidence="3">
    <location>
        <begin position="352"/>
        <end position="408"/>
    </location>
</feature>
<organism evidence="7">
    <name type="scientific">Sesamum latifolium</name>
    <dbReference type="NCBI Taxonomy" id="2727402"/>
    <lineage>
        <taxon>Eukaryota</taxon>
        <taxon>Viridiplantae</taxon>
        <taxon>Streptophyta</taxon>
        <taxon>Embryophyta</taxon>
        <taxon>Tracheophyta</taxon>
        <taxon>Spermatophyta</taxon>
        <taxon>Magnoliopsida</taxon>
        <taxon>eudicotyledons</taxon>
        <taxon>Gunneridae</taxon>
        <taxon>Pentapetalae</taxon>
        <taxon>asterids</taxon>
        <taxon>lamiids</taxon>
        <taxon>Lamiales</taxon>
        <taxon>Pedaliaceae</taxon>
        <taxon>Sesamum</taxon>
    </lineage>
</organism>
<dbReference type="GO" id="GO:0080188">
    <property type="term" value="P:gene silencing by siRNA-directed DNA methylation"/>
    <property type="evidence" value="ECO:0007669"/>
    <property type="project" value="InterPro"/>
</dbReference>
<dbReference type="Gene3D" id="3.30.70.2890">
    <property type="entry name" value="XS domain"/>
    <property type="match status" value="1"/>
</dbReference>